<name>A0A9N9EHG8_9GLOM</name>
<dbReference type="OrthoDB" id="2426766at2759"/>
<sequence length="84" mass="9555">MLRKPVSVHNTNIGINTSSFRTDLALAYESFGHHASLINKTCNFYESTSYIRDIQNDRIQCHLNVNDVVTIQVADYSESYATIK</sequence>
<evidence type="ECO:0000313" key="2">
    <source>
        <dbReference type="Proteomes" id="UP000789570"/>
    </source>
</evidence>
<reference evidence="1" key="1">
    <citation type="submission" date="2021-06" db="EMBL/GenBank/DDBJ databases">
        <authorList>
            <person name="Kallberg Y."/>
            <person name="Tangrot J."/>
            <person name="Rosling A."/>
        </authorList>
    </citation>
    <scope>NUCLEOTIDE SEQUENCE</scope>
    <source>
        <strain evidence="1">UK204</strain>
    </source>
</reference>
<dbReference type="AlphaFoldDB" id="A0A9N9EHG8"/>
<dbReference type="Proteomes" id="UP000789570">
    <property type="component" value="Unassembled WGS sequence"/>
</dbReference>
<organism evidence="1 2">
    <name type="scientific">Funneliformis caledonium</name>
    <dbReference type="NCBI Taxonomy" id="1117310"/>
    <lineage>
        <taxon>Eukaryota</taxon>
        <taxon>Fungi</taxon>
        <taxon>Fungi incertae sedis</taxon>
        <taxon>Mucoromycota</taxon>
        <taxon>Glomeromycotina</taxon>
        <taxon>Glomeromycetes</taxon>
        <taxon>Glomerales</taxon>
        <taxon>Glomeraceae</taxon>
        <taxon>Funneliformis</taxon>
    </lineage>
</organism>
<gene>
    <name evidence="1" type="ORF">FCALED_LOCUS12375</name>
</gene>
<proteinExistence type="predicted"/>
<feature type="non-terminal residue" evidence="1">
    <location>
        <position position="84"/>
    </location>
</feature>
<comment type="caution">
    <text evidence="1">The sequence shown here is derived from an EMBL/GenBank/DDBJ whole genome shotgun (WGS) entry which is preliminary data.</text>
</comment>
<dbReference type="EMBL" id="CAJVPQ010005951">
    <property type="protein sequence ID" value="CAG8678500.1"/>
    <property type="molecule type" value="Genomic_DNA"/>
</dbReference>
<protein>
    <submittedName>
        <fullName evidence="1">2592_t:CDS:1</fullName>
    </submittedName>
</protein>
<evidence type="ECO:0000313" key="1">
    <source>
        <dbReference type="EMBL" id="CAG8678500.1"/>
    </source>
</evidence>
<keyword evidence="2" id="KW-1185">Reference proteome</keyword>
<accession>A0A9N9EHG8</accession>